<keyword evidence="13 18" id="KW-0694">RNA-binding</keyword>
<feature type="domain" description="RNase III" evidence="19">
    <location>
        <begin position="871"/>
        <end position="1043"/>
    </location>
</feature>
<dbReference type="PANTHER" id="PTHR14950">
    <property type="entry name" value="DICER-RELATED"/>
    <property type="match status" value="1"/>
</dbReference>
<dbReference type="PROSITE" id="PS50821">
    <property type="entry name" value="PAZ"/>
    <property type="match status" value="1"/>
</dbReference>
<keyword evidence="4" id="KW-0540">Nuclease</keyword>
<dbReference type="InterPro" id="IPR005034">
    <property type="entry name" value="Dicer_dimerisation"/>
</dbReference>
<dbReference type="PROSITE" id="PS50142">
    <property type="entry name" value="RNASE_3_2"/>
    <property type="match status" value="2"/>
</dbReference>
<evidence type="ECO:0000256" key="5">
    <source>
        <dbReference type="ARBA" id="ARBA00022723"/>
    </source>
</evidence>
<evidence type="ECO:0000256" key="17">
    <source>
        <dbReference type="ARBA" id="ARBA00035116"/>
    </source>
</evidence>
<dbReference type="InterPro" id="IPR001650">
    <property type="entry name" value="Helicase_C-like"/>
</dbReference>
<dbReference type="InterPro" id="IPR038248">
    <property type="entry name" value="Dicer_dimer_sf"/>
</dbReference>
<dbReference type="Gene3D" id="3.30.160.20">
    <property type="match status" value="1"/>
</dbReference>
<feature type="domain" description="Helicase C-terminal" evidence="21">
    <location>
        <begin position="216"/>
        <end position="374"/>
    </location>
</feature>
<dbReference type="SMART" id="SM00535">
    <property type="entry name" value="RIBOc"/>
    <property type="match status" value="2"/>
</dbReference>
<evidence type="ECO:0000256" key="10">
    <source>
        <dbReference type="ARBA" id="ARBA00022806"/>
    </source>
</evidence>
<dbReference type="GO" id="GO:0046872">
    <property type="term" value="F:metal ion binding"/>
    <property type="evidence" value="ECO:0007669"/>
    <property type="project" value="UniProtKB-KW"/>
</dbReference>
<dbReference type="SUPFAM" id="SSF69065">
    <property type="entry name" value="RNase III domain-like"/>
    <property type="match status" value="2"/>
</dbReference>
<keyword evidence="14" id="KW-0943">RNA-mediated gene silencing</keyword>
<evidence type="ECO:0000259" key="20">
    <source>
        <dbReference type="PROSITE" id="PS50821"/>
    </source>
</evidence>
<keyword evidence="15" id="KW-0464">Manganese</keyword>
<dbReference type="GO" id="GO:0005524">
    <property type="term" value="F:ATP binding"/>
    <property type="evidence" value="ECO:0007669"/>
    <property type="project" value="UniProtKB-KW"/>
</dbReference>
<comment type="subcellular location">
    <subcellularLocation>
        <location evidence="3">Nucleus</location>
    </subcellularLocation>
</comment>
<accession>A0A834YTX0</accession>
<evidence type="ECO:0000256" key="3">
    <source>
        <dbReference type="ARBA" id="ARBA00004123"/>
    </source>
</evidence>
<evidence type="ECO:0000256" key="18">
    <source>
        <dbReference type="PROSITE-ProRule" id="PRU00657"/>
    </source>
</evidence>
<evidence type="ECO:0000256" key="2">
    <source>
        <dbReference type="ARBA" id="ARBA00001946"/>
    </source>
</evidence>
<dbReference type="GO" id="GO:0005737">
    <property type="term" value="C:cytoplasm"/>
    <property type="evidence" value="ECO:0007669"/>
    <property type="project" value="TreeGrafter"/>
</dbReference>
<keyword evidence="9" id="KW-0378">Hydrolase</keyword>
<dbReference type="GO" id="GO:0004525">
    <property type="term" value="F:ribonuclease III activity"/>
    <property type="evidence" value="ECO:0007669"/>
    <property type="project" value="InterPro"/>
</dbReference>
<dbReference type="SUPFAM" id="SSF52540">
    <property type="entry name" value="P-loop containing nucleoside triphosphate hydrolases"/>
    <property type="match status" value="1"/>
</dbReference>
<dbReference type="Pfam" id="PF00271">
    <property type="entry name" value="Helicase_C"/>
    <property type="match status" value="1"/>
</dbReference>
<evidence type="ECO:0000256" key="16">
    <source>
        <dbReference type="ARBA" id="ARBA00023242"/>
    </source>
</evidence>
<sequence>MTAHQHSLYPSHKSCHPCLMALVQGPRLSVGVSSVTDCEDQIAELESILDSKIYTVEDRTELEIFVPAAKEINRYYNSTLPLHEGLKTELESSRSKFDTLLAKMQETLPGHFNDTDDKVKASRKQLSSYHGKILYCLEDLGLICAHEAVKVCVESVHRFHSTEDCEFYRASFVQCKNYLEEALHIIEKSLPHVNKELLDIGFDNLEAIKMGYISPKLYELIQNFESFGAARQVLCLIFVERIITAKVIERFIKKLSSLSHFSVSYLTGGNSSVDALTPKMQKETLDSFRSGKVNLLFTTDVSEEGLHVPNCSCVIRFDLPKTVRSYVQSRGRARQSDSQYVLMLERGNIKQRDLLYDIITSERSMTKTAINRDPDACILKVCSMEETEAYFVKSTGASITADSSVTLIYKYCGKLPGDKYFIPKPVFQFSLEGGSFECTLTLPPNAAFQTIVGPRNRNSHLSKQLVCLEACKKLHQMGALDDHLLPYFDEPSENDGIGKTNESASGAGTTKRKELHGTTIVCALTGAWGDEPNGITLQAYKIDFSCNLAGECYSGFVLLIEAKLDDDVSNAEVELYLIPNKLVKSSVSPCGQINLDAEQIKNSKRFQEFFFNGLFGKLFTGSKSSGTQREFLLRTENKSLWSTSNMYLLLPLESSNAPSHESLRIDWRGIGACASVVEFLKRNSLRSAECCSTSSKGNSSFCASSSFKTDYESTDIIHLANNSVHLHNLKDMVVMAIHTGRIYSVLDVMISTSAESPFDGTSDAMPSNYVTFTEYFNKKYGIGLMHPGQPLLLLKQSHNPHNLLLGKSMCEGGSSCKKTLEAGPNMVVEKPQNHVHMPPELLVSIDVSIHVLKSFYLLPSLMHRLESLMLASQLREEIAYHSSKCHISSSLILEALTTLRCCENFSLERLELLGDSVLKYAVSCHLFLKYPKKHEGQLSGRRSWAVCNSTLHKLGINHKLQGYIRDSAFDPRRWVAPGQRSLRSVPCSCGVETCEVPLERKFETDETSVVVGKVCDRGHRWMCSKTIADCVEALIGAYYVGGGLNAALPLMKWLGIDAEFDPVLVNEAIYKASIWCCTPKVNEIEVLESKLDYCFSVKGLLLEAITHPSQQELGVGYCYQRLEFLGDSVLDLLITWHLYQSHTDIDPGELTDLRSASVSNENFAQVAVRHNLQQHLQHGSGLLLGQITEYVKSVSGSQDNTKSLQGTKGPKVLGDMVESIAGALLIDTKLNLDIIWKIFKPLLSPIVTPDNLQLPPVRELNELCDYLGYFIKETCTNKGEMVHTELRLQLKDVLLVREGCERKRKAAKGQAALHLLKDLEKRGISHSRYVSKRKKQELECVDGSSSLDFDINICGHPNNEDSLKPISHKRQKTNGGPVPVEPAADPFLAKICHEKVCNSKHTAPVIVSVNMKKGGPRSSLYELCKNLQWPMPSLNSIEHRSRSPIEFGEGSERRKGFNSFVTRITLHIPNSGNIELTGDQRADKKSSQDSAALCLLYELQRHGKCVIKDP</sequence>
<dbReference type="CDD" id="cd00593">
    <property type="entry name" value="RIBOc"/>
    <property type="match status" value="2"/>
</dbReference>
<dbReference type="Proteomes" id="UP000655225">
    <property type="component" value="Unassembled WGS sequence"/>
</dbReference>
<dbReference type="PROSITE" id="PS51194">
    <property type="entry name" value="HELICASE_CTER"/>
    <property type="match status" value="1"/>
</dbReference>
<dbReference type="GO" id="GO:0004386">
    <property type="term" value="F:helicase activity"/>
    <property type="evidence" value="ECO:0007669"/>
    <property type="project" value="UniProtKB-KW"/>
</dbReference>
<keyword evidence="11" id="KW-0067">ATP-binding</keyword>
<evidence type="ECO:0000256" key="4">
    <source>
        <dbReference type="ARBA" id="ARBA00022722"/>
    </source>
</evidence>
<evidence type="ECO:0000256" key="8">
    <source>
        <dbReference type="ARBA" id="ARBA00022759"/>
    </source>
</evidence>
<feature type="domain" description="PAZ" evidence="20">
    <location>
        <begin position="715"/>
        <end position="846"/>
    </location>
</feature>
<dbReference type="InterPro" id="IPR036085">
    <property type="entry name" value="PAZ_dom_sf"/>
</dbReference>
<dbReference type="PROSITE" id="PS00517">
    <property type="entry name" value="RNASE_3_1"/>
    <property type="match status" value="1"/>
</dbReference>
<evidence type="ECO:0000259" key="19">
    <source>
        <dbReference type="PROSITE" id="PS50142"/>
    </source>
</evidence>
<dbReference type="GO" id="GO:0003723">
    <property type="term" value="F:RNA binding"/>
    <property type="evidence" value="ECO:0007669"/>
    <property type="project" value="UniProtKB-UniRule"/>
</dbReference>
<dbReference type="OMA" id="GARQFSC"/>
<protein>
    <submittedName>
        <fullName evidence="23">Uncharacterized protein</fullName>
    </submittedName>
</protein>
<reference evidence="23 24" key="1">
    <citation type="submission" date="2020-04" db="EMBL/GenBank/DDBJ databases">
        <title>Plant Genome Project.</title>
        <authorList>
            <person name="Zhang R.-G."/>
        </authorList>
    </citation>
    <scope>NUCLEOTIDE SEQUENCE [LARGE SCALE GENOMIC DNA]</scope>
    <source>
        <strain evidence="23">YNK0</strain>
        <tissue evidence="23">Leaf</tissue>
    </source>
</reference>
<dbReference type="Gene3D" id="3.30.160.380">
    <property type="entry name" value="Dicer dimerisation domain"/>
    <property type="match status" value="1"/>
</dbReference>
<dbReference type="PROSITE" id="PS51327">
    <property type="entry name" value="DICER_DSRBF"/>
    <property type="match status" value="1"/>
</dbReference>
<dbReference type="InterPro" id="IPR036389">
    <property type="entry name" value="RNase_III_sf"/>
</dbReference>
<dbReference type="SMART" id="SM00949">
    <property type="entry name" value="PAZ"/>
    <property type="match status" value="1"/>
</dbReference>
<evidence type="ECO:0000256" key="7">
    <source>
        <dbReference type="ARBA" id="ARBA00022741"/>
    </source>
</evidence>
<evidence type="ECO:0000259" key="22">
    <source>
        <dbReference type="PROSITE" id="PS51327"/>
    </source>
</evidence>
<comment type="caution">
    <text evidence="23">The sequence shown here is derived from an EMBL/GenBank/DDBJ whole genome shotgun (WGS) entry which is preliminary data.</text>
</comment>
<comment type="similarity">
    <text evidence="17">Belongs to the helicase family. Dicer subfamily.</text>
</comment>
<keyword evidence="10" id="KW-0347">Helicase</keyword>
<keyword evidence="16" id="KW-0539">Nucleus</keyword>
<evidence type="ECO:0000256" key="6">
    <source>
        <dbReference type="ARBA" id="ARBA00022737"/>
    </source>
</evidence>
<dbReference type="Pfam" id="PF00636">
    <property type="entry name" value="Ribonuclease_3"/>
    <property type="match status" value="2"/>
</dbReference>
<dbReference type="Gene3D" id="3.40.50.300">
    <property type="entry name" value="P-loop containing nucleotide triphosphate hydrolases"/>
    <property type="match status" value="1"/>
</dbReference>
<dbReference type="OrthoDB" id="6513042at2759"/>
<evidence type="ECO:0000256" key="12">
    <source>
        <dbReference type="ARBA" id="ARBA00022842"/>
    </source>
</evidence>
<comment type="cofactor">
    <cofactor evidence="1">
        <name>Mn(2+)</name>
        <dbReference type="ChEBI" id="CHEBI:29035"/>
    </cofactor>
</comment>
<dbReference type="InterPro" id="IPR000999">
    <property type="entry name" value="RNase_III_dom"/>
</dbReference>
<name>A0A834YTX0_TETSI</name>
<evidence type="ECO:0000256" key="1">
    <source>
        <dbReference type="ARBA" id="ARBA00001936"/>
    </source>
</evidence>
<dbReference type="GO" id="GO:0010267">
    <property type="term" value="P:ta-siRNA processing"/>
    <property type="evidence" value="ECO:0007669"/>
    <property type="project" value="UniProtKB-ARBA"/>
</dbReference>
<organism evidence="23 24">
    <name type="scientific">Tetracentron sinense</name>
    <name type="common">Spur-leaf</name>
    <dbReference type="NCBI Taxonomy" id="13715"/>
    <lineage>
        <taxon>Eukaryota</taxon>
        <taxon>Viridiplantae</taxon>
        <taxon>Streptophyta</taxon>
        <taxon>Embryophyta</taxon>
        <taxon>Tracheophyta</taxon>
        <taxon>Spermatophyta</taxon>
        <taxon>Magnoliopsida</taxon>
        <taxon>Trochodendrales</taxon>
        <taxon>Trochodendraceae</taxon>
        <taxon>Tetracentron</taxon>
    </lineage>
</organism>
<dbReference type="EMBL" id="JABCRI010000015">
    <property type="protein sequence ID" value="KAF8393640.1"/>
    <property type="molecule type" value="Genomic_DNA"/>
</dbReference>
<keyword evidence="7" id="KW-0547">Nucleotide-binding</keyword>
<dbReference type="Gene3D" id="2.170.260.10">
    <property type="entry name" value="paz domain"/>
    <property type="match status" value="1"/>
</dbReference>
<dbReference type="Pfam" id="PF02170">
    <property type="entry name" value="PAZ"/>
    <property type="match status" value="1"/>
</dbReference>
<dbReference type="FunFam" id="1.10.1520.10:FF:000008">
    <property type="entry name" value="Dicer-like 104"/>
    <property type="match status" value="1"/>
</dbReference>
<evidence type="ECO:0000313" key="24">
    <source>
        <dbReference type="Proteomes" id="UP000655225"/>
    </source>
</evidence>
<feature type="domain" description="Dicer dsRNA-binding fold" evidence="22">
    <location>
        <begin position="404"/>
        <end position="494"/>
    </location>
</feature>
<dbReference type="Gene3D" id="1.10.1520.10">
    <property type="entry name" value="Ribonuclease III domain"/>
    <property type="match status" value="2"/>
</dbReference>
<comment type="cofactor">
    <cofactor evidence="2">
        <name>Mg(2+)</name>
        <dbReference type="ChEBI" id="CHEBI:18420"/>
    </cofactor>
</comment>
<proteinExistence type="inferred from homology"/>
<evidence type="ECO:0000256" key="13">
    <source>
        <dbReference type="ARBA" id="ARBA00022884"/>
    </source>
</evidence>
<evidence type="ECO:0000313" key="23">
    <source>
        <dbReference type="EMBL" id="KAF8393640.1"/>
    </source>
</evidence>
<evidence type="ECO:0000256" key="14">
    <source>
        <dbReference type="ARBA" id="ARBA00023158"/>
    </source>
</evidence>
<keyword evidence="6" id="KW-0677">Repeat</keyword>
<dbReference type="Pfam" id="PF03368">
    <property type="entry name" value="Dicer_dimer"/>
    <property type="match status" value="1"/>
</dbReference>
<dbReference type="InterPro" id="IPR027417">
    <property type="entry name" value="P-loop_NTPase"/>
</dbReference>
<keyword evidence="8" id="KW-0255">Endonuclease</keyword>
<dbReference type="SMART" id="SM00490">
    <property type="entry name" value="HELICc"/>
    <property type="match status" value="1"/>
</dbReference>
<keyword evidence="12" id="KW-0460">Magnesium</keyword>
<dbReference type="GO" id="GO:0005634">
    <property type="term" value="C:nucleus"/>
    <property type="evidence" value="ECO:0007669"/>
    <property type="project" value="UniProtKB-SubCell"/>
</dbReference>
<evidence type="ECO:0000256" key="15">
    <source>
        <dbReference type="ARBA" id="ARBA00023211"/>
    </source>
</evidence>
<keyword evidence="24" id="KW-1185">Reference proteome</keyword>
<dbReference type="SUPFAM" id="SSF101690">
    <property type="entry name" value="PAZ domain"/>
    <property type="match status" value="1"/>
</dbReference>
<dbReference type="InterPro" id="IPR003100">
    <property type="entry name" value="PAZ_dom"/>
</dbReference>
<dbReference type="FunFam" id="1.10.1520.10:FF:000004">
    <property type="entry name" value="Endoribonuclease dicer-like 1"/>
    <property type="match status" value="1"/>
</dbReference>
<evidence type="ECO:0000256" key="11">
    <source>
        <dbReference type="ARBA" id="ARBA00022840"/>
    </source>
</evidence>
<dbReference type="FunFam" id="2.170.260.10:FF:000004">
    <property type="entry name" value="Dicer-like 104"/>
    <property type="match status" value="1"/>
</dbReference>
<dbReference type="CDD" id="cd18802">
    <property type="entry name" value="SF2_C_dicer"/>
    <property type="match status" value="1"/>
</dbReference>
<dbReference type="FunFam" id="3.40.50.300:FF:000420">
    <property type="entry name" value="Endoribonuclease dicer-like 1"/>
    <property type="match status" value="1"/>
</dbReference>
<dbReference type="PANTHER" id="PTHR14950:SF46">
    <property type="entry name" value="ENDORIBONUCLEASE DICER HOMOLOG 3"/>
    <property type="match status" value="1"/>
</dbReference>
<keyword evidence="5" id="KW-0479">Metal-binding</keyword>
<evidence type="ECO:0000256" key="9">
    <source>
        <dbReference type="ARBA" id="ARBA00022801"/>
    </source>
</evidence>
<dbReference type="FunFam" id="3.30.160.380:FF:000001">
    <property type="entry name" value="Endoribonuclease dicer-like 1"/>
    <property type="match status" value="1"/>
</dbReference>
<feature type="domain" description="RNase III" evidence="19">
    <location>
        <begin position="1084"/>
        <end position="1229"/>
    </location>
</feature>
<gene>
    <name evidence="23" type="ORF">HHK36_021886</name>
</gene>
<evidence type="ECO:0000259" key="21">
    <source>
        <dbReference type="PROSITE" id="PS51194"/>
    </source>
</evidence>